<comment type="function">
    <text evidence="5">Participates in chromosomal partition during cell division. May act via the formation of a condensin-like complex containing Smc and ScpA that pull DNA away from mid-cell into both cell halves.</text>
</comment>
<dbReference type="InterPro" id="IPR005234">
    <property type="entry name" value="ScpB_csome_segregation"/>
</dbReference>
<comment type="subunit">
    <text evidence="5">Homodimer. Homodimerization may be required to stabilize the binding of ScpA to the Smc head domains. Component of a cohesin-like complex composed of ScpA, ScpB and the Smc homodimer, in which ScpA and ScpB bind to the head domain of Smc. The presence of the three proteins is required for the association of the complex with DNA.</text>
</comment>
<dbReference type="InterPro" id="IPR036390">
    <property type="entry name" value="WH_DNA-bd_sf"/>
</dbReference>
<evidence type="ECO:0000256" key="2">
    <source>
        <dbReference type="ARBA" id="ARBA00022618"/>
    </source>
</evidence>
<name>A0A1M4Z672_9FIRM</name>
<dbReference type="Pfam" id="PF04079">
    <property type="entry name" value="SMC_ScpB"/>
    <property type="match status" value="1"/>
</dbReference>
<dbReference type="NCBIfam" id="TIGR00281">
    <property type="entry name" value="SMC-Scp complex subunit ScpB"/>
    <property type="match status" value="1"/>
</dbReference>
<dbReference type="PANTHER" id="PTHR34298">
    <property type="entry name" value="SEGREGATION AND CONDENSATION PROTEIN B"/>
    <property type="match status" value="1"/>
</dbReference>
<dbReference type="PIRSF" id="PIRSF019345">
    <property type="entry name" value="ScpB"/>
    <property type="match status" value="1"/>
</dbReference>
<evidence type="ECO:0000313" key="6">
    <source>
        <dbReference type="EMBL" id="SHF13485.1"/>
    </source>
</evidence>
<evidence type="ECO:0000256" key="3">
    <source>
        <dbReference type="ARBA" id="ARBA00022829"/>
    </source>
</evidence>
<protein>
    <recommendedName>
        <fullName evidence="5">Segregation and condensation protein B</fullName>
    </recommendedName>
</protein>
<dbReference type="GO" id="GO:0051304">
    <property type="term" value="P:chromosome separation"/>
    <property type="evidence" value="ECO:0007669"/>
    <property type="project" value="InterPro"/>
</dbReference>
<evidence type="ECO:0000256" key="4">
    <source>
        <dbReference type="ARBA" id="ARBA00023306"/>
    </source>
</evidence>
<dbReference type="STRING" id="1120975.SAMN02746064_01967"/>
<evidence type="ECO:0000313" key="7">
    <source>
        <dbReference type="Proteomes" id="UP000184251"/>
    </source>
</evidence>
<dbReference type="HAMAP" id="MF_01804">
    <property type="entry name" value="ScpB"/>
    <property type="match status" value="1"/>
</dbReference>
<dbReference type="PANTHER" id="PTHR34298:SF2">
    <property type="entry name" value="SEGREGATION AND CONDENSATION PROTEIN B"/>
    <property type="match status" value="1"/>
</dbReference>
<comment type="subcellular location">
    <subcellularLocation>
        <location evidence="5">Cytoplasm</location>
    </subcellularLocation>
    <text evidence="5">Associated with two foci at the outer edges of the nucleoid region in young cells, and at four foci within both cell halves in older cells.</text>
</comment>
<dbReference type="EMBL" id="FQTU01000015">
    <property type="protein sequence ID" value="SHF13485.1"/>
    <property type="molecule type" value="Genomic_DNA"/>
</dbReference>
<evidence type="ECO:0000256" key="5">
    <source>
        <dbReference type="HAMAP-Rule" id="MF_01804"/>
    </source>
</evidence>
<dbReference type="AlphaFoldDB" id="A0A1M4Z672"/>
<dbReference type="GO" id="GO:0005737">
    <property type="term" value="C:cytoplasm"/>
    <property type="evidence" value="ECO:0007669"/>
    <property type="project" value="UniProtKB-SubCell"/>
</dbReference>
<dbReference type="InterPro" id="IPR036388">
    <property type="entry name" value="WH-like_DNA-bd_sf"/>
</dbReference>
<comment type="similarity">
    <text evidence="5">Belongs to the ScpB family.</text>
</comment>
<keyword evidence="4 5" id="KW-0131">Cell cycle</keyword>
<organism evidence="6 7">
    <name type="scientific">Alkalibacter saccharofermentans DSM 14828</name>
    <dbReference type="NCBI Taxonomy" id="1120975"/>
    <lineage>
        <taxon>Bacteria</taxon>
        <taxon>Bacillati</taxon>
        <taxon>Bacillota</taxon>
        <taxon>Clostridia</taxon>
        <taxon>Eubacteriales</taxon>
        <taxon>Eubacteriaceae</taxon>
        <taxon>Alkalibacter</taxon>
    </lineage>
</organism>
<reference evidence="6 7" key="1">
    <citation type="submission" date="2016-11" db="EMBL/GenBank/DDBJ databases">
        <authorList>
            <person name="Jaros S."/>
            <person name="Januszkiewicz K."/>
            <person name="Wedrychowicz H."/>
        </authorList>
    </citation>
    <scope>NUCLEOTIDE SEQUENCE [LARGE SCALE GENOMIC DNA]</scope>
    <source>
        <strain evidence="6 7">DSM 14828</strain>
    </source>
</reference>
<dbReference type="GO" id="GO:0051301">
    <property type="term" value="P:cell division"/>
    <property type="evidence" value="ECO:0007669"/>
    <property type="project" value="UniProtKB-KW"/>
</dbReference>
<dbReference type="RefSeq" id="WP_073271506.1">
    <property type="nucleotide sequence ID" value="NZ_FQTU01000015.1"/>
</dbReference>
<dbReference type="Gene3D" id="1.10.10.10">
    <property type="entry name" value="Winged helix-like DNA-binding domain superfamily/Winged helix DNA-binding domain"/>
    <property type="match status" value="2"/>
</dbReference>
<dbReference type="OrthoDB" id="9806226at2"/>
<evidence type="ECO:0000256" key="1">
    <source>
        <dbReference type="ARBA" id="ARBA00022490"/>
    </source>
</evidence>
<keyword evidence="3 5" id="KW-0159">Chromosome partition</keyword>
<dbReference type="GO" id="GO:0006260">
    <property type="term" value="P:DNA replication"/>
    <property type="evidence" value="ECO:0007669"/>
    <property type="project" value="UniProtKB-UniRule"/>
</dbReference>
<proteinExistence type="inferred from homology"/>
<sequence>MNEKDKKSIIESILFAMGEPVSLGELSQALEEDSTSVKKTIQELMDEYKDAGRGVRIKQMNNRYQMCTDPQNYEFIHKLLYEKNKASLSQASLETLAIIAYKQPVTRVEIEALRGVKSSSSIQTLLDRNLIKEGGRLDAPGKPMLFETTVEFLKYSNITNIKELPSYDEFVNGIQEKIVEK</sequence>
<accession>A0A1M4Z672</accession>
<dbReference type="SUPFAM" id="SSF46785">
    <property type="entry name" value="Winged helix' DNA-binding domain"/>
    <property type="match status" value="2"/>
</dbReference>
<dbReference type="Proteomes" id="UP000184251">
    <property type="component" value="Unassembled WGS sequence"/>
</dbReference>
<keyword evidence="1 5" id="KW-0963">Cytoplasm</keyword>
<gene>
    <name evidence="5" type="primary">scpB</name>
    <name evidence="6" type="ORF">SAMN02746064_01967</name>
</gene>
<keyword evidence="7" id="KW-1185">Reference proteome</keyword>
<keyword evidence="2 5" id="KW-0132">Cell division</keyword>